<keyword evidence="3" id="KW-0288">FMN</keyword>
<keyword evidence="5" id="KW-0472">Membrane</keyword>
<dbReference type="InterPro" id="IPR005625">
    <property type="entry name" value="PepSY-ass_TM"/>
</dbReference>
<dbReference type="AlphaFoldDB" id="B8IJI8"/>
<keyword evidence="9" id="KW-1185">Reference proteome</keyword>
<dbReference type="SUPFAM" id="SSF63380">
    <property type="entry name" value="Riboflavin synthase domain-like"/>
    <property type="match status" value="1"/>
</dbReference>
<evidence type="ECO:0000256" key="1">
    <source>
        <dbReference type="ARBA" id="ARBA00001917"/>
    </source>
</evidence>
<dbReference type="InterPro" id="IPR029039">
    <property type="entry name" value="Flavoprotein-like_sf"/>
</dbReference>
<dbReference type="Gene3D" id="3.40.50.80">
    <property type="entry name" value="Nucleotide-binding domain of ferredoxin-NADP reductase (FNR) module"/>
    <property type="match status" value="1"/>
</dbReference>
<feature type="transmembrane region" description="Helical" evidence="5">
    <location>
        <begin position="286"/>
        <end position="312"/>
    </location>
</feature>
<dbReference type="GO" id="GO:0016491">
    <property type="term" value="F:oxidoreductase activity"/>
    <property type="evidence" value="ECO:0007669"/>
    <property type="project" value="InterPro"/>
</dbReference>
<reference evidence="8 9" key="1">
    <citation type="submission" date="2009-01" db="EMBL/GenBank/DDBJ databases">
        <title>Complete sequence of chromosome of Methylobacterium nodulans ORS 2060.</title>
        <authorList>
            <consortium name="US DOE Joint Genome Institute"/>
            <person name="Lucas S."/>
            <person name="Copeland A."/>
            <person name="Lapidus A."/>
            <person name="Glavina del Rio T."/>
            <person name="Dalin E."/>
            <person name="Tice H."/>
            <person name="Bruce D."/>
            <person name="Goodwin L."/>
            <person name="Pitluck S."/>
            <person name="Sims D."/>
            <person name="Brettin T."/>
            <person name="Detter J.C."/>
            <person name="Han C."/>
            <person name="Larimer F."/>
            <person name="Land M."/>
            <person name="Hauser L."/>
            <person name="Kyrpides N."/>
            <person name="Ivanova N."/>
            <person name="Marx C.J."/>
            <person name="Richardson P."/>
        </authorList>
    </citation>
    <scope>NUCLEOTIDE SEQUENCE [LARGE SCALE GENOMIC DNA]</scope>
    <source>
        <strain evidence="9">LMG 21967 / CNCM I-2342 / ORS 2060</strain>
    </source>
</reference>
<dbReference type="OrthoDB" id="9816402at2"/>
<keyword evidence="2" id="KW-0285">Flavoprotein</keyword>
<dbReference type="InterPro" id="IPR017938">
    <property type="entry name" value="Riboflavin_synthase-like_b-brl"/>
</dbReference>
<feature type="transmembrane region" description="Helical" evidence="5">
    <location>
        <begin position="122"/>
        <end position="143"/>
    </location>
</feature>
<dbReference type="PRINTS" id="PR00371">
    <property type="entry name" value="FPNCR"/>
</dbReference>
<dbReference type="GO" id="GO:0010181">
    <property type="term" value="F:FMN binding"/>
    <property type="evidence" value="ECO:0007669"/>
    <property type="project" value="InterPro"/>
</dbReference>
<evidence type="ECO:0000256" key="2">
    <source>
        <dbReference type="ARBA" id="ARBA00022630"/>
    </source>
</evidence>
<feature type="domain" description="FAD-binding FR-type" evidence="7">
    <location>
        <begin position="483"/>
        <end position="591"/>
    </location>
</feature>
<keyword evidence="4" id="KW-0198">Cysteine biosynthesis</keyword>
<evidence type="ECO:0000259" key="7">
    <source>
        <dbReference type="PROSITE" id="PS51384"/>
    </source>
</evidence>
<dbReference type="GO" id="GO:0050660">
    <property type="term" value="F:flavin adenine dinucleotide binding"/>
    <property type="evidence" value="ECO:0007669"/>
    <property type="project" value="TreeGrafter"/>
</dbReference>
<dbReference type="PROSITE" id="PS51384">
    <property type="entry name" value="FAD_FR"/>
    <property type="match status" value="1"/>
</dbReference>
<dbReference type="InterPro" id="IPR017927">
    <property type="entry name" value="FAD-bd_FR_type"/>
</dbReference>
<dbReference type="Pfam" id="PF00175">
    <property type="entry name" value="NAD_binding_1"/>
    <property type="match status" value="1"/>
</dbReference>
<dbReference type="GO" id="GO:0005829">
    <property type="term" value="C:cytosol"/>
    <property type="evidence" value="ECO:0007669"/>
    <property type="project" value="TreeGrafter"/>
</dbReference>
<evidence type="ECO:0000256" key="3">
    <source>
        <dbReference type="ARBA" id="ARBA00022643"/>
    </source>
</evidence>
<gene>
    <name evidence="8" type="ordered locus">Mnod_3098</name>
</gene>
<dbReference type="HOGENOM" id="CLU_001570_17_4_5"/>
<evidence type="ECO:0000313" key="9">
    <source>
        <dbReference type="Proteomes" id="UP000008207"/>
    </source>
</evidence>
<dbReference type="PROSITE" id="PS50902">
    <property type="entry name" value="FLAVODOXIN_LIKE"/>
    <property type="match status" value="1"/>
</dbReference>
<evidence type="ECO:0000313" key="8">
    <source>
        <dbReference type="EMBL" id="ACL58036.1"/>
    </source>
</evidence>
<dbReference type="STRING" id="460265.Mnod_3098"/>
<keyword evidence="5" id="KW-0812">Transmembrane</keyword>
<dbReference type="KEGG" id="mno:Mnod_3098"/>
<sequence length="728" mass="77006">MFRWIHFLLGLPPAAVLIVTAVSGATLSLVPAADRATVPTISRGTSVATLAEAVAARHRAVTKIVHRPTGAVAATYVDGDVSGVEIVDPATGESLGPFHVSEATRIVTNLHRAFLAGDAGRIAAAVAALVMFVLAVTGLQMLARRQGGRWALLRPVRGTPAQRWHAELGRLAALGLILSSLTGLWMSADTFDLLPAREAAVASTVASGGTPAPVGSLEALRSVDVADLDALTFPDPTDRADVYTLRTLKGEWSIDPATGRILSFVSATNLDHVGRTVVMLHTGRGAWAIGLVLGLSAGCVPVFAITGAATWWKRRSARAQIPDNLPARSADTVILVGSEGNTTWSFAATLHAALTRAGHKVHTAAMNALSPVHGHADRLLILTATAGDGAAPAAARHFMARLAAVGASPQVAVLGFGDRTFPQFCRFAQDVSDALDRKGWPRLMPLTCIDRQSAQAFAQWGRDLADALGHGREFVLEHAAPAPKTATLELVSREDYGVASGAPIAILRFVPARDLEIGELPPFEAGDLVGILPPSTTMARFYSLASSSGDRVLEVCVRLRQGGVCSTFLHTLPVGGRVRAFIRTNPHFRPAMGKAPLILIGAGTGIGPLAGFVRSNRARRPIHLYWGGRSPNSGYLYEHELAKHLAERRLTTLRTAFSRQPGGGYVQDHIAADAALVRELICQGGHVLVCGRRDMAEAVKRVLDGVVQPLGLDVATLSSRGLYVEDVY</sequence>
<comment type="cofactor">
    <cofactor evidence="1">
        <name>FMN</name>
        <dbReference type="ChEBI" id="CHEBI:58210"/>
    </cofactor>
</comment>
<dbReference type="eggNOG" id="COG3182">
    <property type="taxonomic scope" value="Bacteria"/>
</dbReference>
<dbReference type="PANTHER" id="PTHR19384:SF128">
    <property type="entry name" value="NADPH OXIDOREDUCTASE A"/>
    <property type="match status" value="1"/>
</dbReference>
<evidence type="ECO:0000256" key="5">
    <source>
        <dbReference type="SAM" id="Phobius"/>
    </source>
</evidence>
<dbReference type="Proteomes" id="UP000008207">
    <property type="component" value="Chromosome"/>
</dbReference>
<dbReference type="SUPFAM" id="SSF52218">
    <property type="entry name" value="Flavoproteins"/>
    <property type="match status" value="1"/>
</dbReference>
<dbReference type="CDD" id="cd06201">
    <property type="entry name" value="SiR_like2"/>
    <property type="match status" value="1"/>
</dbReference>
<dbReference type="Pfam" id="PF00258">
    <property type="entry name" value="Flavodoxin_1"/>
    <property type="match status" value="1"/>
</dbReference>
<dbReference type="eggNOG" id="COG0369">
    <property type="taxonomic scope" value="Bacteria"/>
</dbReference>
<feature type="domain" description="Flavodoxin-like" evidence="6">
    <location>
        <begin position="332"/>
        <end position="465"/>
    </location>
</feature>
<dbReference type="PANTHER" id="PTHR19384">
    <property type="entry name" value="NITRIC OXIDE SYNTHASE-RELATED"/>
    <property type="match status" value="1"/>
</dbReference>
<name>B8IJI8_METNO</name>
<dbReference type="Gene3D" id="2.40.30.10">
    <property type="entry name" value="Translation factors"/>
    <property type="match status" value="1"/>
</dbReference>
<dbReference type="InterPro" id="IPR008254">
    <property type="entry name" value="Flavodoxin/NO_synth"/>
</dbReference>
<evidence type="ECO:0000259" key="6">
    <source>
        <dbReference type="PROSITE" id="PS50902"/>
    </source>
</evidence>
<dbReference type="InterPro" id="IPR039261">
    <property type="entry name" value="FNR_nucleotide-bd"/>
</dbReference>
<accession>B8IJI8</accession>
<dbReference type="InterPro" id="IPR001433">
    <property type="entry name" value="OxRdtase_FAD/NAD-bd"/>
</dbReference>
<dbReference type="EMBL" id="CP001349">
    <property type="protein sequence ID" value="ACL58036.1"/>
    <property type="molecule type" value="Genomic_DNA"/>
</dbReference>
<dbReference type="RefSeq" id="WP_015929707.1">
    <property type="nucleotide sequence ID" value="NC_011894.1"/>
</dbReference>
<dbReference type="SUPFAM" id="SSF52343">
    <property type="entry name" value="Ferredoxin reductase-like, C-terminal NADP-linked domain"/>
    <property type="match status" value="1"/>
</dbReference>
<dbReference type="Gene3D" id="3.40.50.360">
    <property type="match status" value="1"/>
</dbReference>
<evidence type="ECO:0000256" key="4">
    <source>
        <dbReference type="ARBA" id="ARBA00023192"/>
    </source>
</evidence>
<dbReference type="Pfam" id="PF03929">
    <property type="entry name" value="PepSY_TM"/>
    <property type="match status" value="1"/>
</dbReference>
<keyword evidence="5" id="KW-1133">Transmembrane helix</keyword>
<organism evidence="8 9">
    <name type="scientific">Methylobacterium nodulans (strain LMG 21967 / CNCM I-2342 / ORS 2060)</name>
    <dbReference type="NCBI Taxonomy" id="460265"/>
    <lineage>
        <taxon>Bacteria</taxon>
        <taxon>Pseudomonadati</taxon>
        <taxon>Pseudomonadota</taxon>
        <taxon>Alphaproteobacteria</taxon>
        <taxon>Hyphomicrobiales</taxon>
        <taxon>Methylobacteriaceae</taxon>
        <taxon>Methylobacterium</taxon>
    </lineage>
</organism>
<dbReference type="InterPro" id="IPR001709">
    <property type="entry name" value="Flavoprot_Pyr_Nucl_cyt_Rdtase"/>
</dbReference>
<keyword evidence="4" id="KW-0028">Amino-acid biosynthesis</keyword>
<protein>
    <submittedName>
        <fullName evidence="8">Oxidoreductase FAD/NAD(P)-binding domain protein</fullName>
    </submittedName>
</protein>
<proteinExistence type="predicted"/>